<dbReference type="Proteomes" id="UP000317763">
    <property type="component" value="Unassembled WGS sequence"/>
</dbReference>
<keyword evidence="4" id="KW-1185">Reference proteome</keyword>
<proteinExistence type="predicted"/>
<dbReference type="PANTHER" id="PTHR13847:SF281">
    <property type="entry name" value="FAD DEPENDENT OXIDOREDUCTASE DOMAIN-CONTAINING PROTEIN"/>
    <property type="match status" value="1"/>
</dbReference>
<evidence type="ECO:0000313" key="3">
    <source>
        <dbReference type="EMBL" id="TSE31068.1"/>
    </source>
</evidence>
<dbReference type="Gene3D" id="3.50.50.60">
    <property type="entry name" value="FAD/NAD(P)-binding domain"/>
    <property type="match status" value="1"/>
</dbReference>
<dbReference type="OrthoDB" id="9342835at2"/>
<dbReference type="InterPro" id="IPR006076">
    <property type="entry name" value="FAD-dep_OxRdtase"/>
</dbReference>
<dbReference type="EC" id="1.4.3.-" evidence="3"/>
<protein>
    <submittedName>
        <fullName evidence="3">Gamma-glutamylputrescine oxidoreductase</fullName>
        <ecNumber evidence="3">1.4.3.-</ecNumber>
    </submittedName>
</protein>
<dbReference type="AlphaFoldDB" id="A0A554X5G3"/>
<dbReference type="GO" id="GO:0016491">
    <property type="term" value="F:oxidoreductase activity"/>
    <property type="evidence" value="ECO:0007669"/>
    <property type="project" value="UniProtKB-KW"/>
</dbReference>
<comment type="caution">
    <text evidence="3">The sequence shown here is derived from an EMBL/GenBank/DDBJ whole genome shotgun (WGS) entry which is preliminary data.</text>
</comment>
<evidence type="ECO:0000313" key="4">
    <source>
        <dbReference type="Proteomes" id="UP000317763"/>
    </source>
</evidence>
<accession>A0A554X5G3</accession>
<dbReference type="Gene3D" id="3.30.9.10">
    <property type="entry name" value="D-Amino Acid Oxidase, subunit A, domain 2"/>
    <property type="match status" value="1"/>
</dbReference>
<evidence type="ECO:0000256" key="1">
    <source>
        <dbReference type="ARBA" id="ARBA00023002"/>
    </source>
</evidence>
<organism evidence="3 4">
    <name type="scientific">Tepidimonas taiwanensis</name>
    <dbReference type="NCBI Taxonomy" id="307486"/>
    <lineage>
        <taxon>Bacteria</taxon>
        <taxon>Pseudomonadati</taxon>
        <taxon>Pseudomonadota</taxon>
        <taxon>Betaproteobacteria</taxon>
        <taxon>Burkholderiales</taxon>
        <taxon>Tepidimonas</taxon>
    </lineage>
</organism>
<reference evidence="3 4" key="1">
    <citation type="submission" date="2019-07" db="EMBL/GenBank/DDBJ databases">
        <title>Tepidimonas taiwanensis I1-1 draft genome.</title>
        <authorList>
            <person name="Da Costa M.S."/>
            <person name="Froufe H.J.C."/>
            <person name="Egas C."/>
            <person name="Albuquerque L."/>
        </authorList>
    </citation>
    <scope>NUCLEOTIDE SEQUENCE [LARGE SCALE GENOMIC DNA]</scope>
    <source>
        <strain evidence="3 4">I1-1</strain>
    </source>
</reference>
<gene>
    <name evidence="3" type="primary">puuB</name>
    <name evidence="3" type="ORF">Ttaiw_01628</name>
</gene>
<name>A0A554X5G3_9BURK</name>
<dbReference type="InterPro" id="IPR036188">
    <property type="entry name" value="FAD/NAD-bd_sf"/>
</dbReference>
<dbReference type="PANTHER" id="PTHR13847">
    <property type="entry name" value="SARCOSINE DEHYDROGENASE-RELATED"/>
    <property type="match status" value="1"/>
</dbReference>
<dbReference type="EMBL" id="VJOM01000017">
    <property type="protein sequence ID" value="TSE31068.1"/>
    <property type="molecule type" value="Genomic_DNA"/>
</dbReference>
<evidence type="ECO:0000259" key="2">
    <source>
        <dbReference type="Pfam" id="PF01266"/>
    </source>
</evidence>
<dbReference type="Pfam" id="PF01266">
    <property type="entry name" value="DAO"/>
    <property type="match status" value="1"/>
</dbReference>
<feature type="domain" description="FAD dependent oxidoreductase" evidence="2">
    <location>
        <begin position="39"/>
        <end position="394"/>
    </location>
</feature>
<keyword evidence="1 3" id="KW-0560">Oxidoreductase</keyword>
<sequence>MLRPSLLRSDTQLNTDSYYEASVTRPPAQPLLQGTVRADVVVIGGGYAGLSAALELAERGRRVVLLEAERVGAGASGRNGGQAIVGYACGMGPLEAQLGAEGARQAWAMSLEAVRLLDERIARHGIDCDRVHGYLYVADSPRKARALHAELDALQRDYGFAVEWTEGPAVRERIDSPRYVTAAYEAVSGHLHPLKYALGLARAAQAAGVTLHEHSPVRRLRPHGAGVRAETDAGAVEADFAVVAGNCTLAEHGPGVLRAIHPRIMPVGTYILATEPLPRALAASLIRDNAAVCDNNVVLDYFRLSADDRLLFGGRVSYTTMTPPRLRETMQRRLVRVFPQLAGVRSTHLWGGFVDITMNRAPDFGRVGERVYYLQGFSGHGVALTGLAGRLVAEAITAQSERFDLLARLRHRAFPGGPWLRTPLLALGMAWYRWRDALGF</sequence>
<dbReference type="GO" id="GO:0005737">
    <property type="term" value="C:cytoplasm"/>
    <property type="evidence" value="ECO:0007669"/>
    <property type="project" value="TreeGrafter"/>
</dbReference>
<dbReference type="SUPFAM" id="SSF51905">
    <property type="entry name" value="FAD/NAD(P)-binding domain"/>
    <property type="match status" value="1"/>
</dbReference>
<dbReference type="STRING" id="307486.GCA_000807215_00699"/>
<dbReference type="RefSeq" id="WP_043699324.1">
    <property type="nucleotide sequence ID" value="NZ_CP083911.1"/>
</dbReference>